<dbReference type="EMBL" id="JAANYQ010000009">
    <property type="protein sequence ID" value="KAF4122426.1"/>
    <property type="molecule type" value="Genomic_DNA"/>
</dbReference>
<accession>A0A9P4YVE3</accession>
<organism evidence="3 4">
    <name type="scientific">Geosmithia morbida</name>
    <dbReference type="NCBI Taxonomy" id="1094350"/>
    <lineage>
        <taxon>Eukaryota</taxon>
        <taxon>Fungi</taxon>
        <taxon>Dikarya</taxon>
        <taxon>Ascomycota</taxon>
        <taxon>Pezizomycotina</taxon>
        <taxon>Sordariomycetes</taxon>
        <taxon>Hypocreomycetidae</taxon>
        <taxon>Hypocreales</taxon>
        <taxon>Bionectriaceae</taxon>
        <taxon>Geosmithia</taxon>
    </lineage>
</organism>
<feature type="domain" description="Clr5" evidence="2">
    <location>
        <begin position="33"/>
        <end position="120"/>
    </location>
</feature>
<dbReference type="Proteomes" id="UP000749293">
    <property type="component" value="Unassembled WGS sequence"/>
</dbReference>
<dbReference type="PANTHER" id="PTHR38788">
    <property type="entry name" value="CLR5 DOMAIN-CONTAINING PROTEIN"/>
    <property type="match status" value="1"/>
</dbReference>
<evidence type="ECO:0000313" key="4">
    <source>
        <dbReference type="Proteomes" id="UP000749293"/>
    </source>
</evidence>
<dbReference type="RefSeq" id="XP_035321078.1">
    <property type="nucleotide sequence ID" value="XM_035469383.1"/>
</dbReference>
<evidence type="ECO:0000313" key="3">
    <source>
        <dbReference type="EMBL" id="KAF4122426.1"/>
    </source>
</evidence>
<feature type="region of interest" description="Disordered" evidence="1">
    <location>
        <begin position="11"/>
        <end position="34"/>
    </location>
</feature>
<feature type="compositionally biased region" description="Low complexity" evidence="1">
    <location>
        <begin position="152"/>
        <end position="168"/>
    </location>
</feature>
<dbReference type="GeneID" id="55973641"/>
<protein>
    <recommendedName>
        <fullName evidence="2">Clr5 domain-containing protein</fullName>
    </recommendedName>
</protein>
<dbReference type="OrthoDB" id="5308957at2759"/>
<comment type="caution">
    <text evidence="3">The sequence shown here is derived from an EMBL/GenBank/DDBJ whole genome shotgun (WGS) entry which is preliminary data.</text>
</comment>
<evidence type="ECO:0000256" key="1">
    <source>
        <dbReference type="SAM" id="MobiDB-lite"/>
    </source>
</evidence>
<dbReference type="Pfam" id="PF14420">
    <property type="entry name" value="Clr5"/>
    <property type="match status" value="1"/>
</dbReference>
<feature type="compositionally biased region" description="Polar residues" evidence="1">
    <location>
        <begin position="169"/>
        <end position="184"/>
    </location>
</feature>
<dbReference type="PANTHER" id="PTHR38788:SF3">
    <property type="entry name" value="CLR5 DOMAIN-CONTAINING PROTEIN"/>
    <property type="match status" value="1"/>
</dbReference>
<name>A0A9P4YVE3_9HYPO</name>
<dbReference type="AlphaFoldDB" id="A0A9P4YVE3"/>
<keyword evidence="4" id="KW-1185">Reference proteome</keyword>
<dbReference type="InterPro" id="IPR025676">
    <property type="entry name" value="Clr5_dom"/>
</dbReference>
<evidence type="ECO:0000259" key="2">
    <source>
        <dbReference type="Pfam" id="PF14420"/>
    </source>
</evidence>
<proteinExistence type="predicted"/>
<feature type="region of interest" description="Disordered" evidence="1">
    <location>
        <begin position="152"/>
        <end position="184"/>
    </location>
</feature>
<sequence>MTLCPLPVLAPRLPGQQGSNSGSEKPGTKEHTEDEWEAVRGVVQKLYIQDGRKLYETMSIIKHRHGFWATYDSSPSFFLLIILSICFSPSLRSTWLIYLAASHHSEQMYKKRLKKWNFRKRMYRKASRARSQSTTGSDEVSRCGREVEMTISPKKSYSPPISTTSTTPRMFTSASTTPSAMTDTTVAPSTSTILTISQQPSANLGPFAELEVILGSVFTWSICKLEAPSVKTDPMSRYLASPNRPPMQDSRTMYRTFELVFDLFRRGRGKLAGMAARQGFHVLEYVLTEDHPDLVWHMLDTVYDMAGTGHLQLLAMFLDHASAMSRRLLPAQHPLQFILRQIRRCDYRTHQGRRYVCHILRQAWLRNVDMLGQEVGSLAHRHLWLYEQLIWDARTRLRRGSGLEKRAGHMAAALRNLENHHADQDDGSADDAGDGYEKLRIQALVLEFTQMDLGDKVAAEELAHNLLRSSSDGDGSSTSSDQQRSAARFHAYARKMLARLNEEKCQWDDAEDNLRRAVLKREAAHGTNNDLRVVRDMWVLAGHFERLGRHEDAARVEEDAIQRATLYLNDAFLQHGGE</sequence>
<reference evidence="3" key="1">
    <citation type="submission" date="2020-03" db="EMBL/GenBank/DDBJ databases">
        <title>Site-based positive gene gene selection in Geosmithia morbida across the United States reveals a broad range of putative effectors and factors for local host and environmental adapation.</title>
        <authorList>
            <person name="Onufrak A."/>
            <person name="Murdoch R.W."/>
            <person name="Gazis R."/>
            <person name="Huff M."/>
            <person name="Staton M."/>
            <person name="Klingeman W."/>
            <person name="Hadziabdic D."/>
        </authorList>
    </citation>
    <scope>NUCLEOTIDE SEQUENCE</scope>
    <source>
        <strain evidence="3">1262</strain>
    </source>
</reference>
<gene>
    <name evidence="3" type="ORF">GMORB2_7418</name>
</gene>